<dbReference type="AlphaFoldDB" id="A0A4V2KVZ2"/>
<keyword evidence="1" id="KW-1133">Transmembrane helix</keyword>
<feature type="transmembrane region" description="Helical" evidence="1">
    <location>
        <begin position="69"/>
        <end position="88"/>
    </location>
</feature>
<reference evidence="2 3" key="1">
    <citation type="journal article" date="2019" name="Sci. Transl. Med.">
        <title>Quorum sensing between bacterial species on the skin protects against epidermal injury in atopic dermatitis.</title>
        <authorList>
            <person name="Williams M.R."/>
        </authorList>
    </citation>
    <scope>NUCLEOTIDE SEQUENCE [LARGE SCALE GENOMIC DNA]</scope>
    <source>
        <strain evidence="2 3">E7</strain>
    </source>
</reference>
<dbReference type="RefSeq" id="WP_002492821.1">
    <property type="nucleotide sequence ID" value="NZ_AP021848.1"/>
</dbReference>
<gene>
    <name evidence="2" type="ORF">EQ812_01120</name>
</gene>
<dbReference type="EMBL" id="SCHB01000001">
    <property type="protein sequence ID" value="TBW73434.1"/>
    <property type="molecule type" value="Genomic_DNA"/>
</dbReference>
<protein>
    <submittedName>
        <fullName evidence="2">DUF2871 domain-containing protein</fullName>
    </submittedName>
</protein>
<evidence type="ECO:0000313" key="3">
    <source>
        <dbReference type="Proteomes" id="UP000293637"/>
    </source>
</evidence>
<keyword evidence="1" id="KW-0812">Transmembrane</keyword>
<dbReference type="Pfam" id="PF11070">
    <property type="entry name" value="DUF2871"/>
    <property type="match status" value="1"/>
</dbReference>
<evidence type="ECO:0000256" key="1">
    <source>
        <dbReference type="SAM" id="Phobius"/>
    </source>
</evidence>
<accession>A0A4V2KVZ2</accession>
<keyword evidence="1" id="KW-0472">Membrane</keyword>
<organism evidence="2 3">
    <name type="scientific">Staphylococcus lugdunensis</name>
    <dbReference type="NCBI Taxonomy" id="28035"/>
    <lineage>
        <taxon>Bacteria</taxon>
        <taxon>Bacillati</taxon>
        <taxon>Bacillota</taxon>
        <taxon>Bacilli</taxon>
        <taxon>Bacillales</taxon>
        <taxon>Staphylococcaceae</taxon>
        <taxon>Staphylococcus</taxon>
    </lineage>
</organism>
<proteinExistence type="predicted"/>
<dbReference type="InterPro" id="IPR036927">
    <property type="entry name" value="Cyt_c_oxase-like_su1_sf"/>
</dbReference>
<evidence type="ECO:0000313" key="2">
    <source>
        <dbReference type="EMBL" id="TBW73434.1"/>
    </source>
</evidence>
<sequence length="148" mass="16899">MRRILYAFLTYMIVGLLSGFYYRELTKAYNFTGDTQLSVVHTHTLILGMFMFLILIGLEKVFQLSSYYLFNWFFVIYNIGVLTTIGMMATKGSFQVMGKHVPESFSGFAGMGHTGMLAGLLLLFFLLRQAALTEPKAESRTRHKTDKH</sequence>
<dbReference type="Gene3D" id="1.20.210.10">
    <property type="entry name" value="Cytochrome c oxidase-like, subunit I domain"/>
    <property type="match status" value="1"/>
</dbReference>
<dbReference type="Proteomes" id="UP000293637">
    <property type="component" value="Unassembled WGS sequence"/>
</dbReference>
<feature type="transmembrane region" description="Helical" evidence="1">
    <location>
        <begin position="5"/>
        <end position="22"/>
    </location>
</feature>
<dbReference type="InterPro" id="IPR021299">
    <property type="entry name" value="DUF2871"/>
</dbReference>
<dbReference type="GeneID" id="58091325"/>
<comment type="caution">
    <text evidence="2">The sequence shown here is derived from an EMBL/GenBank/DDBJ whole genome shotgun (WGS) entry which is preliminary data.</text>
</comment>
<feature type="transmembrane region" description="Helical" evidence="1">
    <location>
        <begin position="108"/>
        <end position="127"/>
    </location>
</feature>
<feature type="transmembrane region" description="Helical" evidence="1">
    <location>
        <begin position="42"/>
        <end position="62"/>
    </location>
</feature>
<name>A0A4V2KVZ2_STALU</name>